<proteinExistence type="inferred from homology"/>
<dbReference type="GO" id="GO:0016020">
    <property type="term" value="C:membrane"/>
    <property type="evidence" value="ECO:0007669"/>
    <property type="project" value="UniProtKB-SubCell"/>
</dbReference>
<evidence type="ECO:0000256" key="7">
    <source>
        <dbReference type="ARBA" id="ARBA00023180"/>
    </source>
</evidence>
<evidence type="ECO:0000256" key="5">
    <source>
        <dbReference type="ARBA" id="ARBA00023026"/>
    </source>
</evidence>
<reference evidence="10" key="2">
    <citation type="submission" date="2023-05" db="EMBL/GenBank/DDBJ databases">
        <authorList>
            <consortium name="Lawrence Berkeley National Laboratory"/>
            <person name="Steindorff A."/>
            <person name="Hensen N."/>
            <person name="Bonometti L."/>
            <person name="Westerberg I."/>
            <person name="Brannstrom I.O."/>
            <person name="Guillou S."/>
            <person name="Cros-Aarteil S."/>
            <person name="Calhoun S."/>
            <person name="Haridas S."/>
            <person name="Kuo A."/>
            <person name="Mondo S."/>
            <person name="Pangilinan J."/>
            <person name="Riley R."/>
            <person name="Labutti K."/>
            <person name="Andreopoulos B."/>
            <person name="Lipzen A."/>
            <person name="Chen C."/>
            <person name="Yanf M."/>
            <person name="Daum C."/>
            <person name="Ng V."/>
            <person name="Clum A."/>
            <person name="Ohm R."/>
            <person name="Martin F."/>
            <person name="Silar P."/>
            <person name="Natvig D."/>
            <person name="Lalanne C."/>
            <person name="Gautier V."/>
            <person name="Ament-Velasquez S.L."/>
            <person name="Kruys A."/>
            <person name="Hutchinson M.I."/>
            <person name="Powell A.J."/>
            <person name="Barry K."/>
            <person name="Miller A.N."/>
            <person name="Grigoriev I.V."/>
            <person name="Debuchy R."/>
            <person name="Gladieux P."/>
            <person name="Thoren M.H."/>
            <person name="Johannesson H."/>
        </authorList>
    </citation>
    <scope>NUCLEOTIDE SEQUENCE</scope>
    <source>
        <strain evidence="10">CBS 538.74</strain>
    </source>
</reference>
<keyword evidence="7" id="KW-0325">Glycoprotein</keyword>
<comment type="pathway">
    <text evidence="2">Mycotoxin biosynthesis.</text>
</comment>
<keyword evidence="4 9" id="KW-1133">Transmembrane helix</keyword>
<keyword evidence="5" id="KW-0843">Virulence</keyword>
<evidence type="ECO:0000256" key="6">
    <source>
        <dbReference type="ARBA" id="ARBA00023136"/>
    </source>
</evidence>
<evidence type="ECO:0000313" key="10">
    <source>
        <dbReference type="EMBL" id="KAK4155424.1"/>
    </source>
</evidence>
<evidence type="ECO:0000256" key="1">
    <source>
        <dbReference type="ARBA" id="ARBA00004167"/>
    </source>
</evidence>
<sequence length="206" mass="23131">MSVRERTIPAGIPCHAWRLLLIFSVITSTLIISPLLLRRLGETSVYRIFQSADANCLCDTVHLGPEPQTFTYNLDAESSANGSGSLLRSTKSIYQHTEGNIFLQMHEPGDRDVRMYGVSMFHQLHCLKMIEDALKQGPGSHSHGEESSDGETHLSHCFKYIVQVVHRCRDSTLVRRAIMDSMDEPVVLRRNLQDGDTLRGVLGLVR</sequence>
<comment type="similarity">
    <text evidence="8">Belongs to the ustYa family.</text>
</comment>
<dbReference type="AlphaFoldDB" id="A0AAN6ZZ20"/>
<evidence type="ECO:0000313" key="11">
    <source>
        <dbReference type="Proteomes" id="UP001302745"/>
    </source>
</evidence>
<dbReference type="Pfam" id="PF11807">
    <property type="entry name" value="UstYa"/>
    <property type="match status" value="1"/>
</dbReference>
<keyword evidence="3 9" id="KW-0812">Transmembrane</keyword>
<evidence type="ECO:0000256" key="8">
    <source>
        <dbReference type="ARBA" id="ARBA00035112"/>
    </source>
</evidence>
<accession>A0AAN6ZZ20</accession>
<dbReference type="PANTHER" id="PTHR33365">
    <property type="entry name" value="YALI0B05434P"/>
    <property type="match status" value="1"/>
</dbReference>
<evidence type="ECO:0000256" key="3">
    <source>
        <dbReference type="ARBA" id="ARBA00022692"/>
    </source>
</evidence>
<gene>
    <name evidence="10" type="ORF">C8A00DRAFT_41973</name>
</gene>
<evidence type="ECO:0000256" key="9">
    <source>
        <dbReference type="SAM" id="Phobius"/>
    </source>
</evidence>
<organism evidence="10 11">
    <name type="scientific">Chaetomidium leptoderma</name>
    <dbReference type="NCBI Taxonomy" id="669021"/>
    <lineage>
        <taxon>Eukaryota</taxon>
        <taxon>Fungi</taxon>
        <taxon>Dikarya</taxon>
        <taxon>Ascomycota</taxon>
        <taxon>Pezizomycotina</taxon>
        <taxon>Sordariomycetes</taxon>
        <taxon>Sordariomycetidae</taxon>
        <taxon>Sordariales</taxon>
        <taxon>Chaetomiaceae</taxon>
        <taxon>Chaetomidium</taxon>
    </lineage>
</organism>
<dbReference type="Proteomes" id="UP001302745">
    <property type="component" value="Unassembled WGS sequence"/>
</dbReference>
<name>A0AAN6ZZ20_9PEZI</name>
<protein>
    <submittedName>
        <fullName evidence="10">Uncharacterized protein</fullName>
    </submittedName>
</protein>
<dbReference type="GO" id="GO:0043386">
    <property type="term" value="P:mycotoxin biosynthetic process"/>
    <property type="evidence" value="ECO:0007669"/>
    <property type="project" value="InterPro"/>
</dbReference>
<keyword evidence="6 9" id="KW-0472">Membrane</keyword>
<comment type="caution">
    <text evidence="10">The sequence shown here is derived from an EMBL/GenBank/DDBJ whole genome shotgun (WGS) entry which is preliminary data.</text>
</comment>
<feature type="transmembrane region" description="Helical" evidence="9">
    <location>
        <begin position="16"/>
        <end position="37"/>
    </location>
</feature>
<comment type="subcellular location">
    <subcellularLocation>
        <location evidence="1">Membrane</location>
        <topology evidence="1">Single-pass membrane protein</topology>
    </subcellularLocation>
</comment>
<dbReference type="EMBL" id="MU856888">
    <property type="protein sequence ID" value="KAK4155424.1"/>
    <property type="molecule type" value="Genomic_DNA"/>
</dbReference>
<evidence type="ECO:0000256" key="4">
    <source>
        <dbReference type="ARBA" id="ARBA00022989"/>
    </source>
</evidence>
<dbReference type="InterPro" id="IPR021765">
    <property type="entry name" value="UstYa-like"/>
</dbReference>
<evidence type="ECO:0000256" key="2">
    <source>
        <dbReference type="ARBA" id="ARBA00004685"/>
    </source>
</evidence>
<dbReference type="PANTHER" id="PTHR33365:SF4">
    <property type="entry name" value="CYCLOCHLOROTINE BIOSYNTHESIS PROTEIN O"/>
    <property type="match status" value="1"/>
</dbReference>
<keyword evidence="11" id="KW-1185">Reference proteome</keyword>
<reference evidence="10" key="1">
    <citation type="journal article" date="2023" name="Mol. Phylogenet. Evol.">
        <title>Genome-scale phylogeny and comparative genomics of the fungal order Sordariales.</title>
        <authorList>
            <person name="Hensen N."/>
            <person name="Bonometti L."/>
            <person name="Westerberg I."/>
            <person name="Brannstrom I.O."/>
            <person name="Guillou S."/>
            <person name="Cros-Aarteil S."/>
            <person name="Calhoun S."/>
            <person name="Haridas S."/>
            <person name="Kuo A."/>
            <person name="Mondo S."/>
            <person name="Pangilinan J."/>
            <person name="Riley R."/>
            <person name="LaButti K."/>
            <person name="Andreopoulos B."/>
            <person name="Lipzen A."/>
            <person name="Chen C."/>
            <person name="Yan M."/>
            <person name="Daum C."/>
            <person name="Ng V."/>
            <person name="Clum A."/>
            <person name="Steindorff A."/>
            <person name="Ohm R.A."/>
            <person name="Martin F."/>
            <person name="Silar P."/>
            <person name="Natvig D.O."/>
            <person name="Lalanne C."/>
            <person name="Gautier V."/>
            <person name="Ament-Velasquez S.L."/>
            <person name="Kruys A."/>
            <person name="Hutchinson M.I."/>
            <person name="Powell A.J."/>
            <person name="Barry K."/>
            <person name="Miller A.N."/>
            <person name="Grigoriev I.V."/>
            <person name="Debuchy R."/>
            <person name="Gladieux P."/>
            <person name="Hiltunen Thoren M."/>
            <person name="Johannesson H."/>
        </authorList>
    </citation>
    <scope>NUCLEOTIDE SEQUENCE</scope>
    <source>
        <strain evidence="10">CBS 538.74</strain>
    </source>
</reference>